<dbReference type="GO" id="GO:0042805">
    <property type="term" value="F:actinin binding"/>
    <property type="evidence" value="ECO:0007669"/>
    <property type="project" value="TreeGrafter"/>
</dbReference>
<dbReference type="OrthoDB" id="8062037at2759"/>
<keyword evidence="6" id="KW-0539">Nucleus</keyword>
<feature type="domain" description="LIM zinc-binding" evidence="8">
    <location>
        <begin position="121"/>
        <end position="181"/>
    </location>
</feature>
<dbReference type="GeneID" id="119742893"/>
<dbReference type="CDD" id="cd09326">
    <property type="entry name" value="LIM_CRP_like"/>
    <property type="match status" value="1"/>
</dbReference>
<dbReference type="GO" id="GO:0030018">
    <property type="term" value="C:Z disc"/>
    <property type="evidence" value="ECO:0007669"/>
    <property type="project" value="TreeGrafter"/>
</dbReference>
<evidence type="ECO:0000256" key="3">
    <source>
        <dbReference type="ARBA" id="ARBA00022737"/>
    </source>
</evidence>
<keyword evidence="5 7" id="KW-0440">LIM domain</keyword>
<protein>
    <recommendedName>
        <fullName evidence="8">LIM zinc-binding domain-containing protein</fullName>
    </recommendedName>
</protein>
<dbReference type="SUPFAM" id="SSF57716">
    <property type="entry name" value="Glucocorticoid receptor-like (DNA-binding domain)"/>
    <property type="match status" value="4"/>
</dbReference>
<sequence>MPMYGGGNKCPKCMGSVYKAEEAPTPVQGHTWHKLCFKCDMCNKMLDSTTVAEHELTLYCRQCHGKLYGPKGYGYGGGAGALCMDHGERFGMQRPEGGPSTMAQAYAGADYQCTPPPEGSDICPRCGRAVYAAEKKLAANHSWHSKCFCCAYCGKGLDSTTVRDRDHEVFCAHCYGKGFGPKGVGYGTGAGTLSTS</sequence>
<dbReference type="Pfam" id="PF00412">
    <property type="entry name" value="LIM"/>
    <property type="match status" value="2"/>
</dbReference>
<evidence type="ECO:0000256" key="2">
    <source>
        <dbReference type="ARBA" id="ARBA00022723"/>
    </source>
</evidence>
<evidence type="ECO:0000313" key="10">
    <source>
        <dbReference type="Proteomes" id="UP000887568"/>
    </source>
</evidence>
<dbReference type="InterPro" id="IPR001781">
    <property type="entry name" value="Znf_LIM"/>
</dbReference>
<dbReference type="SMART" id="SM00132">
    <property type="entry name" value="LIM"/>
    <property type="match status" value="2"/>
</dbReference>
<dbReference type="PANTHER" id="PTHR24215">
    <property type="entry name" value="RHO-GTPASE-ACTIVATING PROTEIN LRG1"/>
    <property type="match status" value="1"/>
</dbReference>
<evidence type="ECO:0000256" key="7">
    <source>
        <dbReference type="PROSITE-ProRule" id="PRU00125"/>
    </source>
</evidence>
<dbReference type="FunFam" id="2.10.110.10:FF:000001">
    <property type="entry name" value="Cysteine and glycine-rich protein 1"/>
    <property type="match status" value="2"/>
</dbReference>
<dbReference type="OMA" id="AGADYQC"/>
<keyword evidence="10" id="KW-1185">Reference proteome</keyword>
<evidence type="ECO:0000256" key="5">
    <source>
        <dbReference type="ARBA" id="ARBA00023038"/>
    </source>
</evidence>
<evidence type="ECO:0000256" key="1">
    <source>
        <dbReference type="ARBA" id="ARBA00004123"/>
    </source>
</evidence>
<dbReference type="EnsemblMetazoa" id="XM_038219177.1">
    <property type="protein sequence ID" value="XP_038075105.1"/>
    <property type="gene ID" value="LOC119742893"/>
</dbReference>
<name>A0A914BGU0_PATMI</name>
<dbReference type="PROSITE" id="PS50023">
    <property type="entry name" value="LIM_DOMAIN_2"/>
    <property type="match status" value="2"/>
</dbReference>
<dbReference type="GO" id="GO:0005634">
    <property type="term" value="C:nucleus"/>
    <property type="evidence" value="ECO:0007669"/>
    <property type="project" value="UniProtKB-SubCell"/>
</dbReference>
<evidence type="ECO:0000256" key="4">
    <source>
        <dbReference type="ARBA" id="ARBA00022833"/>
    </source>
</evidence>
<feature type="domain" description="LIM zinc-binding" evidence="8">
    <location>
        <begin position="8"/>
        <end position="70"/>
    </location>
</feature>
<evidence type="ECO:0000313" key="9">
    <source>
        <dbReference type="EnsemblMetazoa" id="XP_038075105.1"/>
    </source>
</evidence>
<proteinExistence type="predicted"/>
<evidence type="ECO:0000256" key="6">
    <source>
        <dbReference type="ARBA" id="ARBA00023242"/>
    </source>
</evidence>
<keyword evidence="4 7" id="KW-0862">Zinc</keyword>
<accession>A0A914BGU0</accession>
<keyword evidence="2 7" id="KW-0479">Metal-binding</keyword>
<reference evidence="9" key="1">
    <citation type="submission" date="2022-11" db="UniProtKB">
        <authorList>
            <consortium name="EnsemblMetazoa"/>
        </authorList>
    </citation>
    <scope>IDENTIFICATION</scope>
</reference>
<dbReference type="PROSITE" id="PS00478">
    <property type="entry name" value="LIM_DOMAIN_1"/>
    <property type="match status" value="2"/>
</dbReference>
<dbReference type="PANTHER" id="PTHR24215:SF35">
    <property type="entry name" value="MUSCLE LIM PROTEIN MLP84B"/>
    <property type="match status" value="1"/>
</dbReference>
<evidence type="ECO:0000259" key="8">
    <source>
        <dbReference type="PROSITE" id="PS50023"/>
    </source>
</evidence>
<dbReference type="GO" id="GO:0008307">
    <property type="term" value="F:structural constituent of muscle"/>
    <property type="evidence" value="ECO:0007669"/>
    <property type="project" value="TreeGrafter"/>
</dbReference>
<dbReference type="Gene3D" id="2.10.110.10">
    <property type="entry name" value="Cysteine Rich Protein"/>
    <property type="match status" value="2"/>
</dbReference>
<dbReference type="GO" id="GO:0045214">
    <property type="term" value="P:sarcomere organization"/>
    <property type="evidence" value="ECO:0007669"/>
    <property type="project" value="TreeGrafter"/>
</dbReference>
<dbReference type="RefSeq" id="XP_038075105.1">
    <property type="nucleotide sequence ID" value="XM_038219177.1"/>
</dbReference>
<organism evidence="9 10">
    <name type="scientific">Patiria miniata</name>
    <name type="common">Bat star</name>
    <name type="synonym">Asterina miniata</name>
    <dbReference type="NCBI Taxonomy" id="46514"/>
    <lineage>
        <taxon>Eukaryota</taxon>
        <taxon>Metazoa</taxon>
        <taxon>Echinodermata</taxon>
        <taxon>Eleutherozoa</taxon>
        <taxon>Asterozoa</taxon>
        <taxon>Asteroidea</taxon>
        <taxon>Valvatacea</taxon>
        <taxon>Valvatida</taxon>
        <taxon>Asterinidae</taxon>
        <taxon>Patiria</taxon>
    </lineage>
</organism>
<dbReference type="AlphaFoldDB" id="A0A914BGU0"/>
<comment type="subcellular location">
    <subcellularLocation>
        <location evidence="1">Nucleus</location>
    </subcellularLocation>
</comment>
<dbReference type="Proteomes" id="UP000887568">
    <property type="component" value="Unplaced"/>
</dbReference>
<dbReference type="GO" id="GO:0060537">
    <property type="term" value="P:muscle tissue development"/>
    <property type="evidence" value="ECO:0007669"/>
    <property type="project" value="TreeGrafter"/>
</dbReference>
<dbReference type="GO" id="GO:0046872">
    <property type="term" value="F:metal ion binding"/>
    <property type="evidence" value="ECO:0007669"/>
    <property type="project" value="UniProtKB-KW"/>
</dbReference>
<keyword evidence="3" id="KW-0677">Repeat</keyword>